<name>D3S1P7_FERPA</name>
<sequence length="171" mass="19478">MRIQAILVLVLIVALCAESFDYGVKYEARVLKVVDGDTFYAEVKGRVVKVRVLGIDTPELIAERNRIGEYENITNLTCLSLWGVKAKEFVRKKLEGKTVLIEFDRKAGLRDKYGRLLAYVYYPDEKADFAAILIKLGYARVYVEGEFSKKAEYLSYENLAKKSKVGLWSCS</sequence>
<dbReference type="KEGG" id="fpl:Ferp_0167"/>
<evidence type="ECO:0000313" key="5">
    <source>
        <dbReference type="EMBL" id="ADC64354.1"/>
    </source>
</evidence>
<accession>D3S1P7</accession>
<dbReference type="SUPFAM" id="SSF50199">
    <property type="entry name" value="Staphylococcal nuclease"/>
    <property type="match status" value="1"/>
</dbReference>
<protein>
    <submittedName>
        <fullName evidence="5">Nuclease (SNase domain protein)</fullName>
    </submittedName>
</protein>
<dbReference type="PANTHER" id="PTHR12302:SF3">
    <property type="entry name" value="SERINE_THREONINE-PROTEIN KINASE 31"/>
    <property type="match status" value="1"/>
</dbReference>
<dbReference type="HOGENOM" id="CLU_046484_5_3_2"/>
<evidence type="ECO:0000313" key="6">
    <source>
        <dbReference type="Proteomes" id="UP000002613"/>
    </source>
</evidence>
<dbReference type="OrthoDB" id="3327at2157"/>
<dbReference type="InterPro" id="IPR035437">
    <property type="entry name" value="SNase_OB-fold_sf"/>
</dbReference>
<reference evidence="6" key="1">
    <citation type="submission" date="2010-02" db="EMBL/GenBank/DDBJ databases">
        <title>Complete sequence of Ferroglobus placidus DSM 10642.</title>
        <authorList>
            <consortium name="US DOE Joint Genome Institute"/>
            <person name="Lucas S."/>
            <person name="Copeland A."/>
            <person name="Lapidus A."/>
            <person name="Cheng J.-F."/>
            <person name="Bruce D."/>
            <person name="Goodwin L."/>
            <person name="Pitluck S."/>
            <person name="Saunders E."/>
            <person name="Brettin T."/>
            <person name="Detter J.C."/>
            <person name="Han C."/>
            <person name="Tapia R."/>
            <person name="Larimer F."/>
            <person name="Land M."/>
            <person name="Hauser L."/>
            <person name="Kyrpides N."/>
            <person name="Ivanova N."/>
            <person name="Holmes D."/>
            <person name="Lovley D."/>
            <person name="Kyrpides N."/>
            <person name="Anderson I.J."/>
            <person name="Woyke T."/>
        </authorList>
    </citation>
    <scope>NUCLEOTIDE SEQUENCE [LARGE SCALE GENOMIC DNA]</scope>
    <source>
        <strain evidence="6">DSM 10642 / AEDII12DO</strain>
    </source>
</reference>
<dbReference type="eggNOG" id="arCOG03192">
    <property type="taxonomic scope" value="Archaea"/>
</dbReference>
<dbReference type="GeneID" id="8777661"/>
<evidence type="ECO:0000256" key="2">
    <source>
        <dbReference type="ARBA" id="ARBA00022759"/>
    </source>
</evidence>
<dbReference type="Pfam" id="PF00565">
    <property type="entry name" value="SNase"/>
    <property type="match status" value="1"/>
</dbReference>
<dbReference type="STRING" id="589924.Ferp_0167"/>
<dbReference type="GO" id="GO:0004519">
    <property type="term" value="F:endonuclease activity"/>
    <property type="evidence" value="ECO:0007669"/>
    <property type="project" value="UniProtKB-KW"/>
</dbReference>
<dbReference type="AlphaFoldDB" id="D3S1P7"/>
<dbReference type="Gene3D" id="2.40.50.90">
    <property type="match status" value="1"/>
</dbReference>
<keyword evidence="2" id="KW-0255">Endonuclease</keyword>
<keyword evidence="3" id="KW-0378">Hydrolase</keyword>
<feature type="domain" description="TNase-like" evidence="4">
    <location>
        <begin position="24"/>
        <end position="170"/>
    </location>
</feature>
<dbReference type="SMART" id="SM00318">
    <property type="entry name" value="SNc"/>
    <property type="match status" value="1"/>
</dbReference>
<dbReference type="InterPro" id="IPR002071">
    <property type="entry name" value="Thermonucl_AS"/>
</dbReference>
<dbReference type="RefSeq" id="WP_012964701.1">
    <property type="nucleotide sequence ID" value="NC_013849.1"/>
</dbReference>
<evidence type="ECO:0000256" key="1">
    <source>
        <dbReference type="ARBA" id="ARBA00022722"/>
    </source>
</evidence>
<dbReference type="GO" id="GO:0003676">
    <property type="term" value="F:nucleic acid binding"/>
    <property type="evidence" value="ECO:0007669"/>
    <property type="project" value="InterPro"/>
</dbReference>
<dbReference type="PANTHER" id="PTHR12302">
    <property type="entry name" value="EBNA2 BINDING PROTEIN P100"/>
    <property type="match status" value="1"/>
</dbReference>
<dbReference type="EMBL" id="CP001899">
    <property type="protein sequence ID" value="ADC64354.1"/>
    <property type="molecule type" value="Genomic_DNA"/>
</dbReference>
<dbReference type="InterPro" id="IPR016071">
    <property type="entry name" value="Staphylococal_nuclease_OB-fold"/>
</dbReference>
<organism evidence="5 6">
    <name type="scientific">Ferroglobus placidus (strain DSM 10642 / AEDII12DO)</name>
    <dbReference type="NCBI Taxonomy" id="589924"/>
    <lineage>
        <taxon>Archaea</taxon>
        <taxon>Methanobacteriati</taxon>
        <taxon>Methanobacteriota</taxon>
        <taxon>Archaeoglobi</taxon>
        <taxon>Archaeoglobales</taxon>
        <taxon>Archaeoglobaceae</taxon>
        <taxon>Ferroglobus</taxon>
    </lineage>
</organism>
<proteinExistence type="predicted"/>
<dbReference type="PROSITE" id="PS01284">
    <property type="entry name" value="TNASE_2"/>
    <property type="match status" value="1"/>
</dbReference>
<gene>
    <name evidence="5" type="ordered locus">Ferp_0167</name>
</gene>
<dbReference type="PROSITE" id="PS50830">
    <property type="entry name" value="TNASE_3"/>
    <property type="match status" value="1"/>
</dbReference>
<evidence type="ECO:0000259" key="4">
    <source>
        <dbReference type="PROSITE" id="PS50830"/>
    </source>
</evidence>
<dbReference type="PaxDb" id="589924-Ferp_0167"/>
<dbReference type="GO" id="GO:0016787">
    <property type="term" value="F:hydrolase activity"/>
    <property type="evidence" value="ECO:0007669"/>
    <property type="project" value="UniProtKB-KW"/>
</dbReference>
<reference evidence="5 6" key="2">
    <citation type="journal article" date="2011" name="Stand. Genomic Sci.">
        <title>Complete genome sequence of Ferroglobus placidus AEDII12DO.</title>
        <authorList>
            <person name="Anderson I."/>
            <person name="Risso C."/>
            <person name="Holmes D."/>
            <person name="Lucas S."/>
            <person name="Copeland A."/>
            <person name="Lapidus A."/>
            <person name="Cheng J.F."/>
            <person name="Bruce D."/>
            <person name="Goodwin L."/>
            <person name="Pitluck S."/>
            <person name="Saunders E."/>
            <person name="Brettin T."/>
            <person name="Detter J.C."/>
            <person name="Han C."/>
            <person name="Tapia R."/>
            <person name="Larimer F."/>
            <person name="Land M."/>
            <person name="Hauser L."/>
            <person name="Woyke T."/>
            <person name="Lovley D."/>
            <person name="Kyrpides N."/>
            <person name="Ivanova N."/>
        </authorList>
    </citation>
    <scope>NUCLEOTIDE SEQUENCE [LARGE SCALE GENOMIC DNA]</scope>
    <source>
        <strain evidence="6">DSM 10642 / AEDII12DO</strain>
    </source>
</reference>
<keyword evidence="1" id="KW-0540">Nuclease</keyword>
<keyword evidence="6" id="KW-1185">Reference proteome</keyword>
<evidence type="ECO:0000256" key="3">
    <source>
        <dbReference type="ARBA" id="ARBA00022801"/>
    </source>
</evidence>
<dbReference type="Proteomes" id="UP000002613">
    <property type="component" value="Chromosome"/>
</dbReference>